<dbReference type="eggNOG" id="COG0546">
    <property type="taxonomic scope" value="Bacteria"/>
</dbReference>
<dbReference type="Pfam" id="PF13419">
    <property type="entry name" value="HAD_2"/>
    <property type="match status" value="1"/>
</dbReference>
<dbReference type="PANTHER" id="PTHR43434">
    <property type="entry name" value="PHOSPHOGLYCOLATE PHOSPHATASE"/>
    <property type="match status" value="1"/>
</dbReference>
<sequence length="225" mass="23636">MTDLKLVIFDVDGTLVDSQGDILAAMTRAFDSQDLPQPVREDVLGIVGLSLPVAMERLAPQLGVVRRTHLVEAYKRSYSAIVKEGGAMASPLYPGIPELLNRLGGIDNVLLGVATGKSRKGLTTLLNAHGLTGRFVTTQVADDHPSKPHPAMLYAALDDVGVEASQAVMIGDTSYDMDMAEAAGIPGIGVTWGYHPATALTNAARVVSDTAGLQAAIFDILEVSA</sequence>
<keyword evidence="2" id="KW-1185">Reference proteome</keyword>
<dbReference type="NCBIfam" id="TIGR01549">
    <property type="entry name" value="HAD-SF-IA-v1"/>
    <property type="match status" value="1"/>
</dbReference>
<comment type="caution">
    <text evidence="1">The sequence shown here is derived from an EMBL/GenBank/DDBJ whole genome shotgun (WGS) entry which is preliminary data.</text>
</comment>
<dbReference type="AlphaFoldDB" id="A3JXI8"/>
<dbReference type="InterPro" id="IPR036412">
    <property type="entry name" value="HAD-like_sf"/>
</dbReference>
<reference evidence="1 2" key="1">
    <citation type="submission" date="2006-06" db="EMBL/GenBank/DDBJ databases">
        <authorList>
            <person name="Moran M.A."/>
            <person name="Ferriera S."/>
            <person name="Johnson J."/>
            <person name="Kravitz S."/>
            <person name="Beeson K."/>
            <person name="Sutton G."/>
            <person name="Rogers Y.-H."/>
            <person name="Friedman R."/>
            <person name="Frazier M."/>
            <person name="Venter J.C."/>
        </authorList>
    </citation>
    <scope>NUCLEOTIDE SEQUENCE [LARGE SCALE GENOMIC DNA]</scope>
    <source>
        <strain evidence="1 2">E-37</strain>
    </source>
</reference>
<dbReference type="GO" id="GO:0006281">
    <property type="term" value="P:DNA repair"/>
    <property type="evidence" value="ECO:0007669"/>
    <property type="project" value="TreeGrafter"/>
</dbReference>
<dbReference type="InterPro" id="IPR023214">
    <property type="entry name" value="HAD_sf"/>
</dbReference>
<dbReference type="GO" id="GO:0008967">
    <property type="term" value="F:phosphoglycolate phosphatase activity"/>
    <property type="evidence" value="ECO:0007669"/>
    <property type="project" value="TreeGrafter"/>
</dbReference>
<dbReference type="SFLD" id="SFLDG01129">
    <property type="entry name" value="C1.5:_HAD__Beta-PGM__Phosphata"/>
    <property type="match status" value="1"/>
</dbReference>
<dbReference type="EMBL" id="AAYA01000001">
    <property type="protein sequence ID" value="EBA10224.1"/>
    <property type="molecule type" value="Genomic_DNA"/>
</dbReference>
<dbReference type="InterPro" id="IPR041492">
    <property type="entry name" value="HAD_2"/>
</dbReference>
<dbReference type="InterPro" id="IPR023198">
    <property type="entry name" value="PGP-like_dom2"/>
</dbReference>
<evidence type="ECO:0000313" key="2">
    <source>
        <dbReference type="Proteomes" id="UP000005713"/>
    </source>
</evidence>
<dbReference type="PANTHER" id="PTHR43434:SF24">
    <property type="entry name" value="HYDROLASE-RELATED"/>
    <property type="match status" value="1"/>
</dbReference>
<dbReference type="SFLD" id="SFLDG01135">
    <property type="entry name" value="C1.5.6:_HAD__Beta-PGM__Phospha"/>
    <property type="match status" value="1"/>
</dbReference>
<dbReference type="SUPFAM" id="SSF56784">
    <property type="entry name" value="HAD-like"/>
    <property type="match status" value="1"/>
</dbReference>
<organism evidence="1 2">
    <name type="scientific">Sagittula stellata (strain ATCC 700073 / DSM 11524 / E-37)</name>
    <dbReference type="NCBI Taxonomy" id="388399"/>
    <lineage>
        <taxon>Bacteria</taxon>
        <taxon>Pseudomonadati</taxon>
        <taxon>Pseudomonadota</taxon>
        <taxon>Alphaproteobacteria</taxon>
        <taxon>Rhodobacterales</taxon>
        <taxon>Roseobacteraceae</taxon>
        <taxon>Sagittula</taxon>
    </lineage>
</organism>
<proteinExistence type="predicted"/>
<dbReference type="Gene3D" id="1.10.150.240">
    <property type="entry name" value="Putative phosphatase, domain 2"/>
    <property type="match status" value="1"/>
</dbReference>
<dbReference type="OrthoDB" id="9793014at2"/>
<name>A3JXI8_SAGS3</name>
<dbReference type="GO" id="GO:0005829">
    <property type="term" value="C:cytosol"/>
    <property type="evidence" value="ECO:0007669"/>
    <property type="project" value="TreeGrafter"/>
</dbReference>
<keyword evidence="1" id="KW-0378">Hydrolase</keyword>
<dbReference type="InterPro" id="IPR006439">
    <property type="entry name" value="HAD-SF_hydro_IA"/>
</dbReference>
<dbReference type="RefSeq" id="WP_005854885.1">
    <property type="nucleotide sequence ID" value="NZ_AAYA01000001.1"/>
</dbReference>
<gene>
    <name evidence="1" type="ORF">SSE37_19502</name>
</gene>
<dbReference type="Gene3D" id="3.40.50.1000">
    <property type="entry name" value="HAD superfamily/HAD-like"/>
    <property type="match status" value="1"/>
</dbReference>
<evidence type="ECO:0000313" key="1">
    <source>
        <dbReference type="EMBL" id="EBA10224.1"/>
    </source>
</evidence>
<protein>
    <submittedName>
        <fullName evidence="1">HAD-superfamily hydrolase, subfamily IA, variant 1</fullName>
    </submittedName>
</protein>
<dbReference type="InterPro" id="IPR050155">
    <property type="entry name" value="HAD-like_hydrolase_sf"/>
</dbReference>
<dbReference type="SFLD" id="SFLDS00003">
    <property type="entry name" value="Haloacid_Dehalogenase"/>
    <property type="match status" value="1"/>
</dbReference>
<dbReference type="Proteomes" id="UP000005713">
    <property type="component" value="Unassembled WGS sequence"/>
</dbReference>
<accession>A3JXI8</accession>